<accession>A0A1R3VK81</accession>
<dbReference type="Proteomes" id="UP000188388">
    <property type="component" value="Unassembled WGS sequence"/>
</dbReference>
<reference evidence="2" key="1">
    <citation type="submission" date="2017-01" db="EMBL/GenBank/DDBJ databases">
        <authorList>
            <person name="Brunel B."/>
        </authorList>
    </citation>
    <scope>NUCLEOTIDE SEQUENCE [LARGE SCALE GENOMIC DNA]</scope>
</reference>
<dbReference type="AlphaFoldDB" id="A0A1R3VK81"/>
<sequence length="64" mass="7723">MSADWRSRYRLNKRRESFSTGEKNVDSTQTKRRAIVLTHQLRWGEKWQKTKPHLRASLARRPKS</sequence>
<evidence type="ECO:0000313" key="2">
    <source>
        <dbReference type="Proteomes" id="UP000188388"/>
    </source>
</evidence>
<dbReference type="STRING" id="1631249.BQ8794_70229"/>
<keyword evidence="2" id="KW-1185">Reference proteome</keyword>
<organism evidence="1 2">
    <name type="scientific">Mesorhizobium prunaredense</name>
    <dbReference type="NCBI Taxonomy" id="1631249"/>
    <lineage>
        <taxon>Bacteria</taxon>
        <taxon>Pseudomonadati</taxon>
        <taxon>Pseudomonadota</taxon>
        <taxon>Alphaproteobacteria</taxon>
        <taxon>Hyphomicrobiales</taxon>
        <taxon>Phyllobacteriaceae</taxon>
        <taxon>Mesorhizobium</taxon>
    </lineage>
</organism>
<name>A0A1R3VK81_9HYPH</name>
<proteinExistence type="predicted"/>
<protein>
    <submittedName>
        <fullName evidence="1">Uncharacterized protein</fullName>
    </submittedName>
</protein>
<gene>
    <name evidence="1" type="ORF">BQ8794_70229</name>
</gene>
<dbReference type="EMBL" id="FTPD01000067">
    <property type="protein sequence ID" value="SIT59299.1"/>
    <property type="molecule type" value="Genomic_DNA"/>
</dbReference>
<evidence type="ECO:0000313" key="1">
    <source>
        <dbReference type="EMBL" id="SIT59299.1"/>
    </source>
</evidence>